<feature type="compositionally biased region" description="Basic and acidic residues" evidence="14">
    <location>
        <begin position="398"/>
        <end position="417"/>
    </location>
</feature>
<evidence type="ECO:0000256" key="3">
    <source>
        <dbReference type="ARBA" id="ARBA00022603"/>
    </source>
</evidence>
<evidence type="ECO:0000256" key="7">
    <source>
        <dbReference type="ARBA" id="ARBA00022884"/>
    </source>
</evidence>
<evidence type="ECO:0000256" key="2">
    <source>
        <dbReference type="ARBA" id="ARBA00012182"/>
    </source>
</evidence>
<dbReference type="InterPro" id="IPR035979">
    <property type="entry name" value="RBD_domain_sf"/>
</dbReference>
<evidence type="ECO:0000313" key="18">
    <source>
        <dbReference type="Proteomes" id="UP001158576"/>
    </source>
</evidence>
<dbReference type="SUPFAM" id="SSF82199">
    <property type="entry name" value="SET domain"/>
    <property type="match status" value="1"/>
</dbReference>
<dbReference type="InterPro" id="IPR012677">
    <property type="entry name" value="Nucleotide-bd_a/b_plait_sf"/>
</dbReference>
<evidence type="ECO:0000256" key="4">
    <source>
        <dbReference type="ARBA" id="ARBA00022679"/>
    </source>
</evidence>
<feature type="compositionally biased region" description="Polar residues" evidence="14">
    <location>
        <begin position="299"/>
        <end position="310"/>
    </location>
</feature>
<name>A0ABN7T2G1_OIKDI</name>
<dbReference type="InterPro" id="IPR001214">
    <property type="entry name" value="SET_dom"/>
</dbReference>
<evidence type="ECO:0000256" key="9">
    <source>
        <dbReference type="ARBA" id="ARBA00023163"/>
    </source>
</evidence>
<dbReference type="Proteomes" id="UP001158576">
    <property type="component" value="Chromosome 2"/>
</dbReference>
<feature type="region of interest" description="Disordered" evidence="14">
    <location>
        <begin position="239"/>
        <end position="268"/>
    </location>
</feature>
<evidence type="ECO:0000313" key="17">
    <source>
        <dbReference type="EMBL" id="CAG5111855.1"/>
    </source>
</evidence>
<comment type="subcellular location">
    <subcellularLocation>
        <location evidence="1">Nucleus</location>
    </subcellularLocation>
</comment>
<dbReference type="EMBL" id="OU015567">
    <property type="protein sequence ID" value="CAG5111855.1"/>
    <property type="molecule type" value="Genomic_DNA"/>
</dbReference>
<organism evidence="17 18">
    <name type="scientific">Oikopleura dioica</name>
    <name type="common">Tunicate</name>
    <dbReference type="NCBI Taxonomy" id="34765"/>
    <lineage>
        <taxon>Eukaryota</taxon>
        <taxon>Metazoa</taxon>
        <taxon>Chordata</taxon>
        <taxon>Tunicata</taxon>
        <taxon>Appendicularia</taxon>
        <taxon>Copelata</taxon>
        <taxon>Oikopleuridae</taxon>
        <taxon>Oikopleura</taxon>
    </lineage>
</organism>
<feature type="region of interest" description="Disordered" evidence="14">
    <location>
        <begin position="630"/>
        <end position="704"/>
    </location>
</feature>
<feature type="compositionally biased region" description="Basic and acidic residues" evidence="14">
    <location>
        <begin position="642"/>
        <end position="655"/>
    </location>
</feature>
<feature type="compositionally biased region" description="Basic and acidic residues" evidence="14">
    <location>
        <begin position="315"/>
        <end position="324"/>
    </location>
</feature>
<keyword evidence="6" id="KW-0156">Chromatin regulator</keyword>
<comment type="catalytic activity">
    <reaction evidence="12">
        <text>N(6)-methyl-L-lysyl(4)-[histone H3] + S-adenosyl-L-methionine = N(6),N(6)-dimethyl-L-lysyl(4)-[histone H3] + S-adenosyl-L-homocysteine + H(+)</text>
        <dbReference type="Rhea" id="RHEA:60268"/>
        <dbReference type="Rhea" id="RHEA-COMP:15540"/>
        <dbReference type="Rhea" id="RHEA-COMP:15543"/>
        <dbReference type="ChEBI" id="CHEBI:15378"/>
        <dbReference type="ChEBI" id="CHEBI:57856"/>
        <dbReference type="ChEBI" id="CHEBI:59789"/>
        <dbReference type="ChEBI" id="CHEBI:61929"/>
        <dbReference type="ChEBI" id="CHEBI:61976"/>
    </reaction>
</comment>
<dbReference type="EC" id="2.1.1.354" evidence="2"/>
<evidence type="ECO:0000256" key="6">
    <source>
        <dbReference type="ARBA" id="ARBA00022853"/>
    </source>
</evidence>
<evidence type="ECO:0000259" key="15">
    <source>
        <dbReference type="PROSITE" id="PS50280"/>
    </source>
</evidence>
<evidence type="ECO:0000256" key="1">
    <source>
        <dbReference type="ARBA" id="ARBA00004123"/>
    </source>
</evidence>
<keyword evidence="8" id="KW-0805">Transcription regulation</keyword>
<dbReference type="PANTHER" id="PTHR45814">
    <property type="entry name" value="HISTONE-LYSINE N-METHYLTRANSFERASE SETD1"/>
    <property type="match status" value="1"/>
</dbReference>
<feature type="region of interest" description="Disordered" evidence="14">
    <location>
        <begin position="280"/>
        <end position="531"/>
    </location>
</feature>
<evidence type="ECO:0000256" key="11">
    <source>
        <dbReference type="ARBA" id="ARBA00047571"/>
    </source>
</evidence>
<keyword evidence="7" id="KW-0694">RNA-binding</keyword>
<dbReference type="Gene3D" id="3.30.70.330">
    <property type="match status" value="1"/>
</dbReference>
<dbReference type="InterPro" id="IPR046341">
    <property type="entry name" value="SET_dom_sf"/>
</dbReference>
<feature type="domain" description="Post-SET" evidence="16">
    <location>
        <begin position="986"/>
        <end position="1002"/>
    </location>
</feature>
<keyword evidence="3" id="KW-0489">Methyltransferase</keyword>
<evidence type="ECO:0000256" key="14">
    <source>
        <dbReference type="SAM" id="MobiDB-lite"/>
    </source>
</evidence>
<keyword evidence="4" id="KW-0808">Transferase</keyword>
<dbReference type="PANTHER" id="PTHR45814:SF2">
    <property type="entry name" value="HISTONE-LYSINE N-METHYLTRANSFERASE SETD1"/>
    <property type="match status" value="1"/>
</dbReference>
<feature type="compositionally biased region" description="Basic and acidic residues" evidence="14">
    <location>
        <begin position="332"/>
        <end position="378"/>
    </location>
</feature>
<comment type="catalytic activity">
    <reaction evidence="11">
        <text>L-lysyl(4)-[histone H3] + 3 S-adenosyl-L-methionine = N(6),N(6),N(6)-trimethyl-L-lysyl(4)-[histone H3] + 3 S-adenosyl-L-homocysteine + 3 H(+)</text>
        <dbReference type="Rhea" id="RHEA:60260"/>
        <dbReference type="Rhea" id="RHEA-COMP:15537"/>
        <dbReference type="Rhea" id="RHEA-COMP:15547"/>
        <dbReference type="ChEBI" id="CHEBI:15378"/>
        <dbReference type="ChEBI" id="CHEBI:29969"/>
        <dbReference type="ChEBI" id="CHEBI:57856"/>
        <dbReference type="ChEBI" id="CHEBI:59789"/>
        <dbReference type="ChEBI" id="CHEBI:61961"/>
        <dbReference type="EC" id="2.1.1.354"/>
    </reaction>
</comment>
<keyword evidence="18" id="KW-1185">Reference proteome</keyword>
<feature type="domain" description="SET" evidence="15">
    <location>
        <begin position="862"/>
        <end position="980"/>
    </location>
</feature>
<reference evidence="17 18" key="1">
    <citation type="submission" date="2021-04" db="EMBL/GenBank/DDBJ databases">
        <authorList>
            <person name="Bliznina A."/>
        </authorList>
    </citation>
    <scope>NUCLEOTIDE SEQUENCE [LARGE SCALE GENOMIC DNA]</scope>
</reference>
<dbReference type="InterPro" id="IPR037841">
    <property type="entry name" value="SET_SETD1A/B"/>
</dbReference>
<feature type="region of interest" description="Disordered" evidence="14">
    <location>
        <begin position="593"/>
        <end position="616"/>
    </location>
</feature>
<evidence type="ECO:0000256" key="5">
    <source>
        <dbReference type="ARBA" id="ARBA00022691"/>
    </source>
</evidence>
<comment type="catalytic activity">
    <reaction evidence="13">
        <text>N(6),N(6)-dimethyl-L-lysyl(4)-[histone H3] + S-adenosyl-L-methionine = N(6),N(6),N(6)-trimethyl-L-lysyl(4)-[histone H3] + S-adenosyl-L-homocysteine + H(+)</text>
        <dbReference type="Rhea" id="RHEA:60272"/>
        <dbReference type="Rhea" id="RHEA-COMP:15537"/>
        <dbReference type="Rhea" id="RHEA-COMP:15540"/>
        <dbReference type="ChEBI" id="CHEBI:15378"/>
        <dbReference type="ChEBI" id="CHEBI:57856"/>
        <dbReference type="ChEBI" id="CHEBI:59789"/>
        <dbReference type="ChEBI" id="CHEBI:61961"/>
        <dbReference type="ChEBI" id="CHEBI:61976"/>
    </reaction>
</comment>
<keyword evidence="9" id="KW-0804">Transcription</keyword>
<keyword evidence="5" id="KW-0949">S-adenosyl-L-methionine</keyword>
<feature type="compositionally biased region" description="Polar residues" evidence="14">
    <location>
        <begin position="419"/>
        <end position="438"/>
    </location>
</feature>
<dbReference type="Pfam" id="PF00856">
    <property type="entry name" value="SET"/>
    <property type="match status" value="1"/>
</dbReference>
<dbReference type="Gene3D" id="2.170.270.10">
    <property type="entry name" value="SET domain"/>
    <property type="match status" value="1"/>
</dbReference>
<proteinExistence type="predicted"/>
<gene>
    <name evidence="17" type="ORF">OKIOD_LOCUS14891</name>
</gene>
<dbReference type="SMART" id="SM00317">
    <property type="entry name" value="SET"/>
    <property type="match status" value="1"/>
</dbReference>
<evidence type="ECO:0000259" key="16">
    <source>
        <dbReference type="PROSITE" id="PS50868"/>
    </source>
</evidence>
<accession>A0ABN7T2G1</accession>
<dbReference type="InterPro" id="IPR003616">
    <property type="entry name" value="Post-SET_dom"/>
</dbReference>
<feature type="compositionally biased region" description="Acidic residues" evidence="14">
    <location>
        <begin position="513"/>
        <end position="526"/>
    </location>
</feature>
<dbReference type="SUPFAM" id="SSF54928">
    <property type="entry name" value="RNA-binding domain, RBD"/>
    <property type="match status" value="1"/>
</dbReference>
<keyword evidence="10" id="KW-0539">Nucleus</keyword>
<evidence type="ECO:0000256" key="13">
    <source>
        <dbReference type="ARBA" id="ARBA00049129"/>
    </source>
</evidence>
<dbReference type="InterPro" id="IPR044570">
    <property type="entry name" value="Set1-like"/>
</dbReference>
<feature type="compositionally biased region" description="Basic and acidic residues" evidence="14">
    <location>
        <begin position="674"/>
        <end position="686"/>
    </location>
</feature>
<sequence length="1002" mass="115774">MEPTSSSQAGSWKAYKLINDPAIHGPGGFGKVTRFDGVSFKPEGYPGQIPSNPRDPRPPTFGFSENKEILDLPVPRFVIDANYVGPVPPRMVTLFCLNDNIQDSFLRQEIQLRMPELKKNMKEIEKLKIYFSDNGRHLGLAKVSFRTVRLAKRCESKLNGVQMMGSKIGAVIDPKGEILARLKHDIENRRLDRYNISGSVISNIQNSFKSQGNGNGKQLMQQKIADNSMIQELKNEFDQTQVSSDEGTPLGDETPTEDDTPYQESNGHDSHEIKIVTRNMPQSWGAPTQREPPRMENSGFGNNKNLSTPNGRYHHSPDDRRYKDSYSSSNWDDDRRNRRDRHSESKSSWDDHRSHRDDRRRDRYDSYSSSRDKRDRERRSRHSGGSKTRDDDYSNGDKSWDRHRARDRQERDLRVPDHNSWSNNESNHIDNRYSQMNSDHGWGSNGNYHSEKSQAHDPWARHDNEMKRIPSSEGRPYNSQHHQSENVNKPNNNVQNSNHSTMLEKVKPPADGSTEDMEISDEEEEGKEEKRKQELYDQFVRKTIYLLGNGMTQNIQKDIIKIFERSIINKYNTWWQEQQEAEAEKSRIQAANNLRPEPVQSRVFNPNMDPGSLIPKLPSFSLKRKIIRQTDPADPSTQVESEEPKKAKQPQEEPHVPPPPSSSEDEVTEDESERDSLISEDDKLENFDAPSAPQDIRPSTPPLIETYCNPEKLAYDKKSKVFLQRTEEEEEKLLEEPTRTDVEDLKYLRQELTRRRLLLPKWKPHPPVETRKKDKLSSGCARTEGYFKYTWEEKLQMRLKLHRLGQLIDLKPEATSSGTDAAGRKEAVQATDRETRNYHRRVADEFSESTMMRYNQLTMRKKKVKFMKSAIHGWGLFALEDIPADDFVIEYVGQKIRIGIADVREREYTKCGIGSSYLFRLDTTHVIDATKHGSSSRFINHCCVPNCIAKVITGADGEKKIVIYSKVPIPKNAEVTYDYKFPIEDEKIRCLCFHENCRGYLN</sequence>
<evidence type="ECO:0000256" key="12">
    <source>
        <dbReference type="ARBA" id="ARBA00047583"/>
    </source>
</evidence>
<feature type="compositionally biased region" description="Low complexity" evidence="14">
    <location>
        <begin position="485"/>
        <end position="498"/>
    </location>
</feature>
<dbReference type="CDD" id="cd19169">
    <property type="entry name" value="SET_SETD1"/>
    <property type="match status" value="1"/>
</dbReference>
<protein>
    <recommendedName>
        <fullName evidence="2">[histone H3]-lysine(4) N-trimethyltransferase</fullName>
        <ecNumber evidence="2">2.1.1.354</ecNumber>
    </recommendedName>
</protein>
<dbReference type="PROSITE" id="PS50280">
    <property type="entry name" value="SET"/>
    <property type="match status" value="1"/>
</dbReference>
<evidence type="ECO:0000256" key="8">
    <source>
        <dbReference type="ARBA" id="ARBA00023015"/>
    </source>
</evidence>
<feature type="compositionally biased region" description="Acidic residues" evidence="14">
    <location>
        <begin position="663"/>
        <end position="673"/>
    </location>
</feature>
<evidence type="ECO:0000256" key="10">
    <source>
        <dbReference type="ARBA" id="ARBA00023242"/>
    </source>
</evidence>
<feature type="compositionally biased region" description="Basic and acidic residues" evidence="14">
    <location>
        <begin position="449"/>
        <end position="470"/>
    </location>
</feature>
<dbReference type="PROSITE" id="PS50868">
    <property type="entry name" value="POST_SET"/>
    <property type="match status" value="1"/>
</dbReference>